<feature type="transmembrane region" description="Helical" evidence="9">
    <location>
        <begin position="527"/>
        <end position="549"/>
    </location>
</feature>
<feature type="transmembrane region" description="Helical" evidence="9">
    <location>
        <begin position="415"/>
        <end position="435"/>
    </location>
</feature>
<dbReference type="STRING" id="342668.A0A2P2SXJ7"/>
<evidence type="ECO:0000313" key="12">
    <source>
        <dbReference type="EMBL" id="OBU01553.1"/>
    </source>
</evidence>
<evidence type="ECO:0000259" key="11">
    <source>
        <dbReference type="PROSITE" id="PS50801"/>
    </source>
</evidence>
<evidence type="ECO:0000256" key="7">
    <source>
        <dbReference type="ARBA" id="ARBA00023136"/>
    </source>
</evidence>
<dbReference type="InterPro" id="IPR018490">
    <property type="entry name" value="cNMP-bd_dom_sf"/>
</dbReference>
<dbReference type="EMBL" id="KV460206">
    <property type="protein sequence ID" value="OBU01553.1"/>
    <property type="molecule type" value="Genomic_DNA"/>
</dbReference>
<sequence length="1072" mass="117923">MSLPASERLAPSRRQRALSAATTAQNLLWPVQLSSSHGDSSARPSPGLSARTGEPSDPIGMPASPSNVYSQREPTRSFFHSSFRGQPAPHDSQQYARDVREDTAELASYALSEQSRSMMGSSPRRSSSTHSNIGSNLDAWGDVDDDSATPHVSHGPTKPSVIEELSEPGTPMHEGQPYRSPGTSVLADMLRRASTAASPPDGYIDSGEGDTAEDTGDEEALISGQGKNSAPGGADATEHTPLLRQVSQGQSQRPNYLSGGHDLEAQPVRRNKSWPKVNKILSKQLRRGHHAARLVSSPEKWDKKVIWQKSVVEPAGYIPAVVLGALLNVLDALSYGMILFPLGEPLFEKLGPAGISMFYVSCIVSQLVFSFGGSIFKGGVGSEMIEVVPFFHKMAFTILATVGEDNPKAVISTTITSYAISSILTGLVFFLMGVCRFGYIVGFIPRHILIGCIGGVGWFLIATGLEVTARLEGNLEYNWKTLHKLIQFDTVFQWLDIPQLREDGWIFDAPDADEPWWYFYTLYDFKLVHWGAVAENIPAMFALTFFGVLHVPINIPALAFNIGEDHLDLDRELVAHGISNALSGFAGSIQNYLVYTNSVLFIKSGGNSRVAGFILAVATFGVLLAGPGLIGYIPVMMVGVLIFVLGFELVFEAVWDPRKKLKPLEYLTVIAIVLVMGTYDFVVGIFVGIALAFVSLVVQTSRVPAVRASYSGEIAGSTVRRNPIQHDYLRQVGRQIHVTKLAGYLFFGTIVDVEARIRSLIKEEAFNHRPIRYLIFDLWHVTGIDYSAAEAFNRLNRIFSQKGVTIVMSGVSSESPIGLSLRNVGLGEGGNEVTLLPDLNSALESCENGLLKALYHNKDERNAQHARSASALSRDVNARRLSTTSSHQPFPTLLGSPRGNHLVVAATKSLETEHENSTHKWQNFKEPLRLILQTFQGLTDKNEDFWFRAVPYFTRKEYAAGTTLFRREQPADGFYLLEDGILRADYDLPQGRYFESIVAGTTCGELPFFSETERTATVIAERDCVVWLMDRGQWEELQEKDKDVAQELLRITLKMTTERMSAITSYVLTTAG</sequence>
<dbReference type="InterPro" id="IPR011547">
    <property type="entry name" value="SLC26A/SulP_dom"/>
</dbReference>
<dbReference type="CDD" id="cd07042">
    <property type="entry name" value="STAS_SulP_like_sulfate_transporter"/>
    <property type="match status" value="1"/>
</dbReference>
<dbReference type="GO" id="GO:0000329">
    <property type="term" value="C:fungal-type vacuole membrane"/>
    <property type="evidence" value="ECO:0007669"/>
    <property type="project" value="UniProtKB-ARBA"/>
</dbReference>
<dbReference type="AlphaFoldDB" id="A0A2P2SXJ7"/>
<dbReference type="PANTHER" id="PTHR43310:SF4">
    <property type="entry name" value="AFR304WP"/>
    <property type="match status" value="1"/>
</dbReference>
<dbReference type="PANTHER" id="PTHR43310">
    <property type="entry name" value="SULFATE TRANSPORTER YBAR-RELATED"/>
    <property type="match status" value="1"/>
</dbReference>
<dbReference type="OrthoDB" id="409725at2759"/>
<evidence type="ECO:0008006" key="14">
    <source>
        <dbReference type="Google" id="ProtNLM"/>
    </source>
</evidence>
<comment type="subcellular location">
    <subcellularLocation>
        <location evidence="1">Vacuole membrane</location>
        <topology evidence="1">Multi-pass membrane protein</topology>
    </subcellularLocation>
</comment>
<keyword evidence="6 9" id="KW-1133">Transmembrane helix</keyword>
<dbReference type="InterPro" id="IPR002645">
    <property type="entry name" value="STAS_dom"/>
</dbReference>
<feature type="region of interest" description="Disordered" evidence="8">
    <location>
        <begin position="28"/>
        <end position="182"/>
    </location>
</feature>
<dbReference type="InterPro" id="IPR036513">
    <property type="entry name" value="STAS_dom_sf"/>
</dbReference>
<keyword evidence="2" id="KW-0813">Transport</keyword>
<feature type="compositionally biased region" description="Low complexity" evidence="8">
    <location>
        <begin position="115"/>
        <end position="128"/>
    </location>
</feature>
<reference evidence="12 13" key="1">
    <citation type="submission" date="2016-03" db="EMBL/GenBank/DDBJ databases">
        <title>Comparative genomics of Pseudogymnoascus destructans, the fungus causing white-nose syndrome of bats.</title>
        <authorList>
            <person name="Palmer J.M."/>
            <person name="Drees K.P."/>
            <person name="Foster J.T."/>
            <person name="Lindner D.L."/>
        </authorList>
    </citation>
    <scope>NUCLEOTIDE SEQUENCE [LARGE SCALE GENOMIC DNA]</scope>
    <source>
        <strain evidence="12 13">UAMH 10579</strain>
    </source>
</reference>
<keyword evidence="4 9" id="KW-0812">Transmembrane</keyword>
<dbReference type="GO" id="GO:0034490">
    <property type="term" value="P:basic amino acid transmembrane import into vacuole"/>
    <property type="evidence" value="ECO:0007669"/>
    <property type="project" value="UniProtKB-ARBA"/>
</dbReference>
<feature type="transmembrane region" description="Helical" evidence="9">
    <location>
        <begin position="636"/>
        <end position="655"/>
    </location>
</feature>
<feature type="transmembrane region" description="Helical" evidence="9">
    <location>
        <begin position="667"/>
        <end position="698"/>
    </location>
</feature>
<evidence type="ECO:0000256" key="4">
    <source>
        <dbReference type="ARBA" id="ARBA00022692"/>
    </source>
</evidence>
<feature type="compositionally biased region" description="Polar residues" evidence="8">
    <location>
        <begin position="64"/>
        <end position="84"/>
    </location>
</feature>
<feature type="transmembrane region" description="Helical" evidence="9">
    <location>
        <begin position="317"/>
        <end position="338"/>
    </location>
</feature>
<dbReference type="Pfam" id="PF00027">
    <property type="entry name" value="cNMP_binding"/>
    <property type="match status" value="1"/>
</dbReference>
<dbReference type="InterPro" id="IPR014710">
    <property type="entry name" value="RmlC-like_jellyroll"/>
</dbReference>
<dbReference type="SUPFAM" id="SSF51206">
    <property type="entry name" value="cAMP-binding domain-like"/>
    <property type="match status" value="1"/>
</dbReference>
<keyword evidence="5" id="KW-0029">Amino-acid transport</keyword>
<feature type="compositionally biased region" description="Polar residues" evidence="8">
    <location>
        <begin position="28"/>
        <end position="43"/>
    </location>
</feature>
<evidence type="ECO:0000256" key="2">
    <source>
        <dbReference type="ARBA" id="ARBA00022448"/>
    </source>
</evidence>
<evidence type="ECO:0000256" key="6">
    <source>
        <dbReference type="ARBA" id="ARBA00022989"/>
    </source>
</evidence>
<dbReference type="InterPro" id="IPR000595">
    <property type="entry name" value="cNMP-bd_dom"/>
</dbReference>
<evidence type="ECO:0000256" key="5">
    <source>
        <dbReference type="ARBA" id="ARBA00022970"/>
    </source>
</evidence>
<feature type="region of interest" description="Disordered" evidence="8">
    <location>
        <begin position="194"/>
        <end position="269"/>
    </location>
</feature>
<dbReference type="RefSeq" id="XP_018135285.1">
    <property type="nucleotide sequence ID" value="XM_018269631.1"/>
</dbReference>
<feature type="transmembrane region" description="Helical" evidence="9">
    <location>
        <begin position="610"/>
        <end position="630"/>
    </location>
</feature>
<dbReference type="InterPro" id="IPR052706">
    <property type="entry name" value="Membrane-Transporter-like"/>
</dbReference>
<dbReference type="CDD" id="cd00038">
    <property type="entry name" value="CAP_ED"/>
    <property type="match status" value="1"/>
</dbReference>
<evidence type="ECO:0000259" key="10">
    <source>
        <dbReference type="PROSITE" id="PS50042"/>
    </source>
</evidence>
<dbReference type="Pfam" id="PF00916">
    <property type="entry name" value="Sulfate_transp"/>
    <property type="match status" value="2"/>
</dbReference>
<feature type="domain" description="STAS" evidence="11">
    <location>
        <begin position="738"/>
        <end position="846"/>
    </location>
</feature>
<keyword evidence="13" id="KW-1185">Reference proteome</keyword>
<feature type="transmembrane region" description="Helical" evidence="9">
    <location>
        <begin position="350"/>
        <end position="372"/>
    </location>
</feature>
<dbReference type="PROSITE" id="PS50042">
    <property type="entry name" value="CNMP_BINDING_3"/>
    <property type="match status" value="1"/>
</dbReference>
<evidence type="ECO:0000256" key="3">
    <source>
        <dbReference type="ARBA" id="ARBA00022554"/>
    </source>
</evidence>
<feature type="transmembrane region" description="Helical" evidence="9">
    <location>
        <begin position="447"/>
        <end position="465"/>
    </location>
</feature>
<dbReference type="GeneID" id="28833484"/>
<organism evidence="12 13">
    <name type="scientific">Pseudogymnoascus verrucosus</name>
    <dbReference type="NCBI Taxonomy" id="342668"/>
    <lineage>
        <taxon>Eukaryota</taxon>
        <taxon>Fungi</taxon>
        <taxon>Dikarya</taxon>
        <taxon>Ascomycota</taxon>
        <taxon>Pezizomycotina</taxon>
        <taxon>Leotiomycetes</taxon>
        <taxon>Thelebolales</taxon>
        <taxon>Thelebolaceae</taxon>
        <taxon>Pseudogymnoascus</taxon>
    </lineage>
</organism>
<dbReference type="SMART" id="SM00100">
    <property type="entry name" value="cNMP"/>
    <property type="match status" value="1"/>
</dbReference>
<keyword evidence="3" id="KW-0926">Vacuole</keyword>
<keyword evidence="7 9" id="KW-0472">Membrane</keyword>
<gene>
    <name evidence="12" type="ORF">VE01_00098</name>
</gene>
<evidence type="ECO:0000313" key="13">
    <source>
        <dbReference type="Proteomes" id="UP000091956"/>
    </source>
</evidence>
<feature type="compositionally biased region" description="Acidic residues" evidence="8">
    <location>
        <begin position="207"/>
        <end position="220"/>
    </location>
</feature>
<reference evidence="13" key="2">
    <citation type="journal article" date="2018" name="Nat. Commun.">
        <title>Extreme sensitivity to ultraviolet light in the fungal pathogen causing white-nose syndrome of bats.</title>
        <authorList>
            <person name="Palmer J.M."/>
            <person name="Drees K.P."/>
            <person name="Foster J.T."/>
            <person name="Lindner D.L."/>
        </authorList>
    </citation>
    <scope>NUCLEOTIDE SEQUENCE [LARGE SCALE GENOMIC DNA]</scope>
    <source>
        <strain evidence="13">UAMH 10579</strain>
    </source>
</reference>
<evidence type="ECO:0000256" key="1">
    <source>
        <dbReference type="ARBA" id="ARBA00004128"/>
    </source>
</evidence>
<dbReference type="SUPFAM" id="SSF52091">
    <property type="entry name" value="SpoIIaa-like"/>
    <property type="match status" value="1"/>
</dbReference>
<evidence type="ECO:0000256" key="9">
    <source>
        <dbReference type="SAM" id="Phobius"/>
    </source>
</evidence>
<dbReference type="Gene3D" id="2.60.120.10">
    <property type="entry name" value="Jelly Rolls"/>
    <property type="match status" value="1"/>
</dbReference>
<accession>A0A2P2SXJ7</accession>
<name>A0A2P2SXJ7_9PEZI</name>
<feature type="domain" description="Cyclic nucleotide-binding" evidence="10">
    <location>
        <begin position="956"/>
        <end position="1055"/>
    </location>
</feature>
<dbReference type="PROSITE" id="PS50801">
    <property type="entry name" value="STAS"/>
    <property type="match status" value="1"/>
</dbReference>
<dbReference type="FunFam" id="3.30.750.24:FF:000012">
    <property type="entry name" value="Sulfate transporter family protein"/>
    <property type="match status" value="1"/>
</dbReference>
<dbReference type="Proteomes" id="UP000091956">
    <property type="component" value="Unassembled WGS sequence"/>
</dbReference>
<evidence type="ECO:0000256" key="8">
    <source>
        <dbReference type="SAM" id="MobiDB-lite"/>
    </source>
</evidence>
<feature type="compositionally biased region" description="Polar residues" evidence="8">
    <location>
        <begin position="245"/>
        <end position="255"/>
    </location>
</feature>
<proteinExistence type="predicted"/>
<dbReference type="FunFam" id="2.60.120.10:FF:000141">
    <property type="entry name" value="Sulfate transporter family protein"/>
    <property type="match status" value="1"/>
</dbReference>
<dbReference type="Gene3D" id="3.30.750.24">
    <property type="entry name" value="STAS domain"/>
    <property type="match status" value="1"/>
</dbReference>
<protein>
    <recommendedName>
        <fullName evidence="14">STAS domain-containing protein</fullName>
    </recommendedName>
</protein>
<dbReference type="Pfam" id="PF01740">
    <property type="entry name" value="STAS"/>
    <property type="match status" value="1"/>
</dbReference>